<reference evidence="1 2" key="1">
    <citation type="submission" date="2021-06" db="EMBL/GenBank/DDBJ databases">
        <title>Caerostris darwini draft genome.</title>
        <authorList>
            <person name="Kono N."/>
            <person name="Arakawa K."/>
        </authorList>
    </citation>
    <scope>NUCLEOTIDE SEQUENCE [LARGE SCALE GENOMIC DNA]</scope>
</reference>
<comment type="caution">
    <text evidence="1">The sequence shown here is derived from an EMBL/GenBank/DDBJ whole genome shotgun (WGS) entry which is preliminary data.</text>
</comment>
<sequence length="68" mass="7895">MLHEAKVDMREPKTVNLNKIKRGKRKMEKEMSVNTPSAVTVKGGLMDFEDLILQNYSGVCSEVRFRYF</sequence>
<organism evidence="1 2">
    <name type="scientific">Caerostris darwini</name>
    <dbReference type="NCBI Taxonomy" id="1538125"/>
    <lineage>
        <taxon>Eukaryota</taxon>
        <taxon>Metazoa</taxon>
        <taxon>Ecdysozoa</taxon>
        <taxon>Arthropoda</taxon>
        <taxon>Chelicerata</taxon>
        <taxon>Arachnida</taxon>
        <taxon>Araneae</taxon>
        <taxon>Araneomorphae</taxon>
        <taxon>Entelegynae</taxon>
        <taxon>Araneoidea</taxon>
        <taxon>Araneidae</taxon>
        <taxon>Caerostris</taxon>
    </lineage>
</organism>
<evidence type="ECO:0000313" key="2">
    <source>
        <dbReference type="Proteomes" id="UP001054837"/>
    </source>
</evidence>
<proteinExistence type="predicted"/>
<protein>
    <submittedName>
        <fullName evidence="1">Uncharacterized protein</fullName>
    </submittedName>
</protein>
<keyword evidence="2" id="KW-1185">Reference proteome</keyword>
<name>A0AAV4SWZ9_9ARAC</name>
<dbReference type="AlphaFoldDB" id="A0AAV4SWZ9"/>
<gene>
    <name evidence="1" type="ORF">CDAR_57591</name>
</gene>
<dbReference type="EMBL" id="BPLQ01008522">
    <property type="protein sequence ID" value="GIY37897.1"/>
    <property type="molecule type" value="Genomic_DNA"/>
</dbReference>
<accession>A0AAV4SWZ9</accession>
<dbReference type="Proteomes" id="UP001054837">
    <property type="component" value="Unassembled WGS sequence"/>
</dbReference>
<evidence type="ECO:0000313" key="1">
    <source>
        <dbReference type="EMBL" id="GIY37897.1"/>
    </source>
</evidence>